<dbReference type="FunFam" id="3.40.50.1010:FF:000033">
    <property type="entry name" value="Blast:Protein SMG5"/>
    <property type="match status" value="1"/>
</dbReference>
<feature type="region of interest" description="Disordered" evidence="6">
    <location>
        <begin position="321"/>
        <end position="366"/>
    </location>
</feature>
<dbReference type="EMBL" id="CAXKWB010001859">
    <property type="protein sequence ID" value="CAL4065678.1"/>
    <property type="molecule type" value="Genomic_DNA"/>
</dbReference>
<dbReference type="SUPFAM" id="SSF48452">
    <property type="entry name" value="TPR-like"/>
    <property type="match status" value="1"/>
</dbReference>
<evidence type="ECO:0000256" key="1">
    <source>
        <dbReference type="ARBA" id="ARBA00004123"/>
    </source>
</evidence>
<dbReference type="InterPro" id="IPR019458">
    <property type="entry name" value="Est1-like_N"/>
</dbReference>
<gene>
    <name evidence="10" type="ORF">MNOR_LOCUS4967</name>
</gene>
<organism evidence="10 11">
    <name type="scientific">Meganyctiphanes norvegica</name>
    <name type="common">Northern krill</name>
    <name type="synonym">Thysanopoda norvegica</name>
    <dbReference type="NCBI Taxonomy" id="48144"/>
    <lineage>
        <taxon>Eukaryota</taxon>
        <taxon>Metazoa</taxon>
        <taxon>Ecdysozoa</taxon>
        <taxon>Arthropoda</taxon>
        <taxon>Crustacea</taxon>
        <taxon>Multicrustacea</taxon>
        <taxon>Malacostraca</taxon>
        <taxon>Eumalacostraca</taxon>
        <taxon>Eucarida</taxon>
        <taxon>Euphausiacea</taxon>
        <taxon>Euphausiidae</taxon>
        <taxon>Meganyctiphanes</taxon>
    </lineage>
</organism>
<dbReference type="PANTHER" id="PTHR15696:SF7">
    <property type="entry name" value="NONSENSE-MEDIATED MRNA DECAY FACTOR"/>
    <property type="match status" value="1"/>
</dbReference>
<evidence type="ECO:0000313" key="11">
    <source>
        <dbReference type="Proteomes" id="UP001497623"/>
    </source>
</evidence>
<proteinExistence type="predicted"/>
<accession>A0AAV2PVT5</accession>
<dbReference type="InterPro" id="IPR045153">
    <property type="entry name" value="Est1/Ebs1-like"/>
</dbReference>
<keyword evidence="11" id="KW-1185">Reference proteome</keyword>
<keyword evidence="5" id="KW-0539">Nucleus</keyword>
<dbReference type="Pfam" id="PF10374">
    <property type="entry name" value="EST1"/>
    <property type="match status" value="1"/>
</dbReference>
<dbReference type="GO" id="GO:0000184">
    <property type="term" value="P:nuclear-transcribed mRNA catabolic process, nonsense-mediated decay"/>
    <property type="evidence" value="ECO:0007669"/>
    <property type="project" value="UniProtKB-KW"/>
</dbReference>
<dbReference type="Gene3D" id="3.40.50.1010">
    <property type="entry name" value="5'-nuclease"/>
    <property type="match status" value="1"/>
</dbReference>
<evidence type="ECO:0000256" key="5">
    <source>
        <dbReference type="ARBA" id="ARBA00023242"/>
    </source>
</evidence>
<keyword evidence="4" id="KW-0866">Nonsense-mediated mRNA decay</keyword>
<feature type="domain" description="DNA/RNA-binding" evidence="7">
    <location>
        <begin position="195"/>
        <end position="432"/>
    </location>
</feature>
<feature type="compositionally biased region" description="Basic and acidic residues" evidence="6">
    <location>
        <begin position="740"/>
        <end position="756"/>
    </location>
</feature>
<feature type="compositionally biased region" description="Basic and acidic residues" evidence="6">
    <location>
        <begin position="440"/>
        <end position="451"/>
    </location>
</feature>
<feature type="domain" description="PIN" evidence="9">
    <location>
        <begin position="825"/>
        <end position="898"/>
    </location>
</feature>
<dbReference type="Gene3D" id="1.25.40.10">
    <property type="entry name" value="Tetratricopeptide repeat domain"/>
    <property type="match status" value="1"/>
</dbReference>
<dbReference type="GO" id="GO:0042162">
    <property type="term" value="F:telomeric DNA binding"/>
    <property type="evidence" value="ECO:0007669"/>
    <property type="project" value="TreeGrafter"/>
</dbReference>
<dbReference type="InterPro" id="IPR002716">
    <property type="entry name" value="PIN_dom"/>
</dbReference>
<feature type="compositionally biased region" description="Acidic residues" evidence="6">
    <location>
        <begin position="502"/>
        <end position="526"/>
    </location>
</feature>
<dbReference type="InterPro" id="IPR018834">
    <property type="entry name" value="DNA/RNA-bd_Est1-type"/>
</dbReference>
<evidence type="ECO:0000259" key="9">
    <source>
        <dbReference type="Pfam" id="PF13638"/>
    </source>
</evidence>
<evidence type="ECO:0000256" key="3">
    <source>
        <dbReference type="ARBA" id="ARBA00022490"/>
    </source>
</evidence>
<dbReference type="GO" id="GO:0005697">
    <property type="term" value="C:telomerase holoenzyme complex"/>
    <property type="evidence" value="ECO:0007669"/>
    <property type="project" value="TreeGrafter"/>
</dbReference>
<comment type="subcellular location">
    <subcellularLocation>
        <location evidence="2">Cytoplasm</location>
    </subcellularLocation>
    <subcellularLocation>
        <location evidence="1">Nucleus</location>
    </subcellularLocation>
</comment>
<name>A0AAV2PVT5_MEGNR</name>
<evidence type="ECO:0000256" key="6">
    <source>
        <dbReference type="SAM" id="MobiDB-lite"/>
    </source>
</evidence>
<comment type="caution">
    <text evidence="10">The sequence shown here is derived from an EMBL/GenBank/DDBJ whole genome shotgun (WGS) entry which is preliminary data.</text>
</comment>
<protein>
    <recommendedName>
        <fullName evidence="12">PIN domain-containing protein</fullName>
    </recommendedName>
</protein>
<dbReference type="CDD" id="cd09884">
    <property type="entry name" value="PIN_Smg5-like"/>
    <property type="match status" value="1"/>
</dbReference>
<feature type="compositionally biased region" description="Basic residues" evidence="6">
    <location>
        <begin position="477"/>
        <end position="495"/>
    </location>
</feature>
<evidence type="ECO:0000256" key="4">
    <source>
        <dbReference type="ARBA" id="ARBA00023161"/>
    </source>
</evidence>
<evidence type="ECO:0008006" key="12">
    <source>
        <dbReference type="Google" id="ProtNLM"/>
    </source>
</evidence>
<dbReference type="PANTHER" id="PTHR15696">
    <property type="entry name" value="SMG-7 SUPPRESSOR WITH MORPHOLOGICAL EFFECT ON GENITALIA PROTEIN 7"/>
    <property type="match status" value="1"/>
</dbReference>
<evidence type="ECO:0000256" key="2">
    <source>
        <dbReference type="ARBA" id="ARBA00004496"/>
    </source>
</evidence>
<feature type="compositionally biased region" description="Acidic residues" evidence="6">
    <location>
        <begin position="549"/>
        <end position="559"/>
    </location>
</feature>
<feature type="region of interest" description="Disordered" evidence="6">
    <location>
        <begin position="440"/>
        <end position="559"/>
    </location>
</feature>
<feature type="domain" description="Telomerase activating protein Est1-like N-terminal" evidence="8">
    <location>
        <begin position="76"/>
        <end position="182"/>
    </location>
</feature>
<dbReference type="InterPro" id="IPR011990">
    <property type="entry name" value="TPR-like_helical_dom_sf"/>
</dbReference>
<dbReference type="Proteomes" id="UP001497623">
    <property type="component" value="Unassembled WGS sequence"/>
</dbReference>
<feature type="compositionally biased region" description="Polar residues" evidence="6">
    <location>
        <begin position="331"/>
        <end position="356"/>
    </location>
</feature>
<dbReference type="Pfam" id="PF10373">
    <property type="entry name" value="EST1_DNA_bind"/>
    <property type="match status" value="1"/>
</dbReference>
<sequence>MRYKIISLEIEDAENLRRHPKIRHVHEYIRGVDASLSSAGDVAGVFSAAALGCRARLRDACERLILLQPGAQARRMEELLWRKVYYDPLTAAKKMRKGGSAGWNNSEGWMVSNHLSDGLAYYHHLMHQLHTNSHTTAASGTIADFLPLVPLDESKDAAGGEVNCGELYHRCLTCLGDLARYMLDLPSPPHYTLPARYYLQALRYQQEGGLTHSNLATVYSASHQPLLAAAHYLRALTCEKTFEGAEGNLKRILDKSRNWFEIQREELENNSKDNQLQQQGTILLHASLTLVSYLLNNRDITEITHICQEVLMKLGQVLEGTDDGDPELSERSSTPTEENAAATIQNGTSALSNQEEGTTDDNKNQEKKVPFLMTPNAMVTICVVLIICTKRLRKQGSPHSSLSQALLVSVLLTVVTHVVERIQQRISLVDPAFLTSLLPEPEKPDDIEASKNGESSNISTGEKETEEEKEKNEGNKNKKKLGRIGRLASIRRKRQVSGDNSGESDEDDSTSDESVSDEEDPEEDEDNARSSDGEEEEEEELDMSHLCSSEDDDDLDDSDEDVKIESDQEWDGLTAQEHLEILGQEGMMSPVYLLCVWLSRENEVIKMCGKMGGSMWKAVAKLLNLLRVNLEQLKEGSNTIRSEVVYYFQEGQDDQNEAKGIALDHTPLQEDLMLHTLIPSFQYGTDQQVLNLKSQELVLLRLHRLQMFGKKMALRKDTPLWYEPETNTYKVSTKGVVSDENSKEDTLQNDQAHPDEQALQNDNPQDSCIQSKASPETTNGPSVDSNKESTNRLAGMHALTAQWLQHEVRSLEQRTARRATLGLYLVPDTHVLINHLQAIKSLLSNPTHMIIIPQVVIDSLDQQKKESLGARDAIRWLEIKFRHGSRFIRAQRPHERTRLPLIKYPKRKDKEAWDWYQMVESCHYLSAQVQYSGKSVKSSTVTLLTGKYHPKNSQDQPANFNPSGVTQAAGAVLEHIEGFMAKWISSTKGHS</sequence>
<dbReference type="GO" id="GO:0005737">
    <property type="term" value="C:cytoplasm"/>
    <property type="evidence" value="ECO:0007669"/>
    <property type="project" value="UniProtKB-SubCell"/>
</dbReference>
<dbReference type="Pfam" id="PF13638">
    <property type="entry name" value="PIN_4"/>
    <property type="match status" value="1"/>
</dbReference>
<dbReference type="GO" id="GO:0070034">
    <property type="term" value="F:telomerase RNA binding"/>
    <property type="evidence" value="ECO:0007669"/>
    <property type="project" value="TreeGrafter"/>
</dbReference>
<dbReference type="AlphaFoldDB" id="A0AAV2PVT5"/>
<evidence type="ECO:0000259" key="7">
    <source>
        <dbReference type="Pfam" id="PF10373"/>
    </source>
</evidence>
<feature type="compositionally biased region" description="Polar residues" evidence="6">
    <location>
        <begin position="758"/>
        <end position="784"/>
    </location>
</feature>
<reference evidence="10 11" key="1">
    <citation type="submission" date="2024-05" db="EMBL/GenBank/DDBJ databases">
        <authorList>
            <person name="Wallberg A."/>
        </authorList>
    </citation>
    <scope>NUCLEOTIDE SEQUENCE [LARGE SCALE GENOMIC DNA]</scope>
</reference>
<evidence type="ECO:0000259" key="8">
    <source>
        <dbReference type="Pfam" id="PF10374"/>
    </source>
</evidence>
<keyword evidence="3" id="KW-0963">Cytoplasm</keyword>
<feature type="region of interest" description="Disordered" evidence="6">
    <location>
        <begin position="732"/>
        <end position="789"/>
    </location>
</feature>
<feature type="compositionally biased region" description="Basic and acidic residues" evidence="6">
    <location>
        <begin position="461"/>
        <end position="476"/>
    </location>
</feature>
<evidence type="ECO:0000313" key="10">
    <source>
        <dbReference type="EMBL" id="CAL4065678.1"/>
    </source>
</evidence>
<feature type="non-terminal residue" evidence="10">
    <location>
        <position position="991"/>
    </location>
</feature>